<dbReference type="Pfam" id="PF13516">
    <property type="entry name" value="LRR_6"/>
    <property type="match status" value="1"/>
</dbReference>
<evidence type="ECO:0000313" key="2">
    <source>
        <dbReference type="EMBL" id="EAR96475.1"/>
    </source>
</evidence>
<dbReference type="GeneID" id="7832092"/>
<dbReference type="PANTHER" id="PTHR24114">
    <property type="entry name" value="LEUCINE RICH REPEAT FAMILY PROTEIN"/>
    <property type="match status" value="1"/>
</dbReference>
<keyword evidence="3" id="KW-1185">Reference proteome</keyword>
<dbReference type="HOGENOM" id="CLU_006244_1_0_1"/>
<dbReference type="SUPFAM" id="SSF52047">
    <property type="entry name" value="RNI-like"/>
    <property type="match status" value="1"/>
</dbReference>
<dbReference type="InterPro" id="IPR052394">
    <property type="entry name" value="LRR-containing"/>
</dbReference>
<proteinExistence type="predicted"/>
<evidence type="ECO:0008006" key="4">
    <source>
        <dbReference type="Google" id="ProtNLM"/>
    </source>
</evidence>
<feature type="compositionally biased region" description="Polar residues" evidence="1">
    <location>
        <begin position="1"/>
        <end position="13"/>
    </location>
</feature>
<dbReference type="Gene3D" id="3.80.10.10">
    <property type="entry name" value="Ribonuclease Inhibitor"/>
    <property type="match status" value="1"/>
</dbReference>
<dbReference type="AlphaFoldDB" id="I7MEJ5"/>
<accession>I7MEJ5</accession>
<dbReference type="eggNOG" id="KOG4308">
    <property type="taxonomic scope" value="Eukaryota"/>
</dbReference>
<dbReference type="RefSeq" id="XP_001016720.1">
    <property type="nucleotide sequence ID" value="XM_001016720.1"/>
</dbReference>
<dbReference type="InterPro" id="IPR032675">
    <property type="entry name" value="LRR_dom_sf"/>
</dbReference>
<dbReference type="InterPro" id="IPR001611">
    <property type="entry name" value="Leu-rich_rpt"/>
</dbReference>
<dbReference type="EMBL" id="GG662693">
    <property type="protein sequence ID" value="EAR96475.1"/>
    <property type="molecule type" value="Genomic_DNA"/>
</dbReference>
<dbReference type="KEGG" id="tet:TTHERM_00191430"/>
<protein>
    <recommendedName>
        <fullName evidence="4">Leucine Rich Repeat family protein</fullName>
    </recommendedName>
</protein>
<name>I7MEJ5_TETTS</name>
<dbReference type="Proteomes" id="UP000009168">
    <property type="component" value="Unassembled WGS sequence"/>
</dbReference>
<dbReference type="OrthoDB" id="415435at2759"/>
<feature type="region of interest" description="Disordered" evidence="1">
    <location>
        <begin position="1"/>
        <end position="26"/>
    </location>
</feature>
<dbReference type="InParanoid" id="I7MEJ5"/>
<evidence type="ECO:0000313" key="3">
    <source>
        <dbReference type="Proteomes" id="UP000009168"/>
    </source>
</evidence>
<sequence length="1049" mass="122311">MLSRNSGQSQSAVTLPKIHQQKSQSHTNLDENIIDLKQNIRLKTDFDMYEQHRMETTDSLGHQGFLYNAQSPNFLNISYQHSSMSNNRVSEKDSPLTKKLYSSAFKSNGARFSLNCSVNSSPKIFMRTLKGFQDKSVSNMSERSHFHFTRLKDGTQVDRYGRTKEQIEEERSRENDLIQLKKLNESDDMQLEDKKSKEIVGEEAIDQYYGHYKNLSKIVQQNNFYQVQPSLQTDILREVEKRNVIPSKLGLIKQSGDEDTLKLSHMQYGDQYASVLSQGLKKVANIKKFHLQDNRISEKSAAELVSIISKNAKEVNLANNNIGKIGCENLSRSLQEPKCQLEVLNLEDNKLGDYAIIILLKGIMQNKSLKILNLSKNYITDKVCIDLKNILEQNELYELYLHWNLIKAQGGQLIFEGMKTNEYLKVFDISYNTLGKSTNKNSCAPQICEFITNNQELRHLDLSNNYFNYQDSVDIAAALEKNKTIYGFHFAGNVGYVDSRGFLIIEEESEQDLTAMHTRLRIDSCKTVETNIFRTSRDKDLKDCCWICEGWQEIKFQWKSGISGDLVNDPLFIHFNFEDFRGNFFGKGVAVQDGFSQIFTYERVIPPGELEYFFSGEDSSEIAKDQEKKFNYEGSVIPNVFIYQGQTIDVPLKELNYMNVHASKKPFLKYEPLISILPRTKDPVYIPPKKKKFKYKWTFPISLFAKWRMDDEELLRKCFDFDWDYGKIPKLIKNEDQLKQVKEFFRSHYREIKDCYKSYATKYPVGDIWAIQNPAFLEFIEKIKIIDKNLIKDPDINLKWVATISSIPQQDKTNPRNPVQAISRYQMMEVLVRIAEEKYILKYKTTSNYFEAVKMFWDEHLAQEINSQYNLQTWRNERYWNEECDTCLKNYKRIVEHIYKKYSKMKVKPGQAPFMCLEELQTICNKAGLTEEAHFGPNVALQAFNFSVMTQVDELQQDRIYQMYIVEFYEALARIAEAASLEPIQGLYFVDEEWNLEKRKSQILAHKLEALIVRLLNTLSDASFKEKYPPITKSFFVKEEDSDVELVSP</sequence>
<dbReference type="SMART" id="SM00368">
    <property type="entry name" value="LRR_RI"/>
    <property type="match status" value="5"/>
</dbReference>
<reference evidence="3" key="1">
    <citation type="journal article" date="2006" name="PLoS Biol.">
        <title>Macronuclear genome sequence of the ciliate Tetrahymena thermophila, a model eukaryote.</title>
        <authorList>
            <person name="Eisen J.A."/>
            <person name="Coyne R.S."/>
            <person name="Wu M."/>
            <person name="Wu D."/>
            <person name="Thiagarajan M."/>
            <person name="Wortman J.R."/>
            <person name="Badger J.H."/>
            <person name="Ren Q."/>
            <person name="Amedeo P."/>
            <person name="Jones K.M."/>
            <person name="Tallon L.J."/>
            <person name="Delcher A.L."/>
            <person name="Salzberg S.L."/>
            <person name="Silva J.C."/>
            <person name="Haas B.J."/>
            <person name="Majoros W.H."/>
            <person name="Farzad M."/>
            <person name="Carlton J.M."/>
            <person name="Smith R.K. Jr."/>
            <person name="Garg J."/>
            <person name="Pearlman R.E."/>
            <person name="Karrer K.M."/>
            <person name="Sun L."/>
            <person name="Manning G."/>
            <person name="Elde N.C."/>
            <person name="Turkewitz A.P."/>
            <person name="Asai D.J."/>
            <person name="Wilkes D.E."/>
            <person name="Wang Y."/>
            <person name="Cai H."/>
            <person name="Collins K."/>
            <person name="Stewart B.A."/>
            <person name="Lee S.R."/>
            <person name="Wilamowska K."/>
            <person name="Weinberg Z."/>
            <person name="Ruzzo W.L."/>
            <person name="Wloga D."/>
            <person name="Gaertig J."/>
            <person name="Frankel J."/>
            <person name="Tsao C.-C."/>
            <person name="Gorovsky M.A."/>
            <person name="Keeling P.J."/>
            <person name="Waller R.F."/>
            <person name="Patron N.J."/>
            <person name="Cherry J.M."/>
            <person name="Stover N.A."/>
            <person name="Krieger C.J."/>
            <person name="del Toro C."/>
            <person name="Ryder H.F."/>
            <person name="Williamson S.C."/>
            <person name="Barbeau R.A."/>
            <person name="Hamilton E.P."/>
            <person name="Orias E."/>
        </authorList>
    </citation>
    <scope>NUCLEOTIDE SEQUENCE [LARGE SCALE GENOMIC DNA]</scope>
    <source>
        <strain evidence="3">SB210</strain>
    </source>
</reference>
<gene>
    <name evidence="2" type="ORF">TTHERM_00191430</name>
</gene>
<dbReference type="OMA" id="AIENHKY"/>
<organism evidence="2 3">
    <name type="scientific">Tetrahymena thermophila (strain SB210)</name>
    <dbReference type="NCBI Taxonomy" id="312017"/>
    <lineage>
        <taxon>Eukaryota</taxon>
        <taxon>Sar</taxon>
        <taxon>Alveolata</taxon>
        <taxon>Ciliophora</taxon>
        <taxon>Intramacronucleata</taxon>
        <taxon>Oligohymenophorea</taxon>
        <taxon>Hymenostomatida</taxon>
        <taxon>Tetrahymenina</taxon>
        <taxon>Tetrahymenidae</taxon>
        <taxon>Tetrahymena</taxon>
    </lineage>
</organism>
<dbReference type="PANTHER" id="PTHR24114:SF2">
    <property type="entry name" value="F-BOX DOMAIN-CONTAINING PROTEIN-RELATED"/>
    <property type="match status" value="1"/>
</dbReference>
<evidence type="ECO:0000256" key="1">
    <source>
        <dbReference type="SAM" id="MobiDB-lite"/>
    </source>
</evidence>